<evidence type="ECO:0000259" key="7">
    <source>
        <dbReference type="PROSITE" id="PS50035"/>
    </source>
</evidence>
<keyword evidence="6" id="KW-1133">Transmembrane helix</keyword>
<comment type="function">
    <text evidence="1">Could be a virulence factor.</text>
</comment>
<sequence>MPLFEILASCLVVITLATTAAFYSYGRFARRAKGEPSSALPVRDDATPLDRELAPLLRNHDGATGLVLLSDNLHAFEMRVLAARNAGRSLDLQYYYWCEDLTGNLLAREVLAAADRGVRVRMLIDDINTRGNDSSYLALDSHPHIEVRLFNPSRNRSNGLRRGLELALRVFRTTRRMHNKSWIADGRLAIVGGRNIGDAYFDAAKTTNFHDMDLLFVGEGLRSVQDIFDDFWNSAVAVPISALSRPISRRLHTSNRPKDRTTATDAEPYLQHLAKLDSCDGVLRAAGQLSWTTEVEIVSDPAEKAWAVGQKGWLADRIYKTIETARDELRIVSPYFIPGDRGVDALRRLSKGGVAVSVLTNSLAATDVVAVHGAYASYRKPLLRGGVELFELRPDMPAQRASLFGSKGASLHTKAFTVDRRSGFIGSFNFDPRSASLNTEMGVLFSDRTLVEQVNSVVHQQTISASAFRVSLIDDRVAWSDHAKAGGAPQVYEPSASLWRRFAARVIRILPLESQL</sequence>
<feature type="domain" description="PLD phosphodiesterase" evidence="7">
    <location>
        <begin position="173"/>
        <end position="200"/>
    </location>
</feature>
<evidence type="ECO:0000256" key="5">
    <source>
        <dbReference type="ARBA" id="ARBA00029594"/>
    </source>
</evidence>
<dbReference type="STRING" id="1526658.BHK69_06025"/>
<dbReference type="GO" id="GO:0030572">
    <property type="term" value="F:phosphatidyltransferase activity"/>
    <property type="evidence" value="ECO:0007669"/>
    <property type="project" value="UniProtKB-ARBA"/>
</dbReference>
<evidence type="ECO:0000256" key="6">
    <source>
        <dbReference type="SAM" id="Phobius"/>
    </source>
</evidence>
<name>A0A1D7TY85_9HYPH</name>
<dbReference type="KEGG" id="bvv:BHK69_06025"/>
<dbReference type="PANTHER" id="PTHR21248">
    <property type="entry name" value="CARDIOLIPIN SYNTHASE"/>
    <property type="match status" value="1"/>
</dbReference>
<evidence type="ECO:0000313" key="9">
    <source>
        <dbReference type="Proteomes" id="UP000094969"/>
    </source>
</evidence>
<dbReference type="GO" id="GO:0005576">
    <property type="term" value="C:extracellular region"/>
    <property type="evidence" value="ECO:0007669"/>
    <property type="project" value="UniProtKB-SubCell"/>
</dbReference>
<dbReference type="GO" id="GO:0032049">
    <property type="term" value="P:cardiolipin biosynthetic process"/>
    <property type="evidence" value="ECO:0007669"/>
    <property type="project" value="UniProtKB-ARBA"/>
</dbReference>
<dbReference type="Proteomes" id="UP000094969">
    <property type="component" value="Chromosome"/>
</dbReference>
<dbReference type="InterPro" id="IPR025202">
    <property type="entry name" value="PLD-like_dom"/>
</dbReference>
<evidence type="ECO:0000256" key="3">
    <source>
        <dbReference type="ARBA" id="ARBA00018392"/>
    </source>
</evidence>
<evidence type="ECO:0000256" key="1">
    <source>
        <dbReference type="ARBA" id="ARBA00003145"/>
    </source>
</evidence>
<dbReference type="Gene3D" id="3.30.870.10">
    <property type="entry name" value="Endonuclease Chain A"/>
    <property type="match status" value="2"/>
</dbReference>
<keyword evidence="4" id="KW-0964">Secreted</keyword>
<dbReference type="EMBL" id="CP017147">
    <property type="protein sequence ID" value="AOO80091.1"/>
    <property type="molecule type" value="Genomic_DNA"/>
</dbReference>
<evidence type="ECO:0000313" key="8">
    <source>
        <dbReference type="EMBL" id="AOO80091.1"/>
    </source>
</evidence>
<evidence type="ECO:0000256" key="4">
    <source>
        <dbReference type="ARBA" id="ARBA00022525"/>
    </source>
</evidence>
<dbReference type="InterPro" id="IPR001736">
    <property type="entry name" value="PLipase_D/transphosphatidylase"/>
</dbReference>
<feature type="transmembrane region" description="Helical" evidence="6">
    <location>
        <begin position="6"/>
        <end position="25"/>
    </location>
</feature>
<dbReference type="PANTHER" id="PTHR21248:SF12">
    <property type="entry name" value="CARDIOLIPIN SYNTHASE C"/>
    <property type="match status" value="1"/>
</dbReference>
<dbReference type="AlphaFoldDB" id="A0A1D7TY85"/>
<dbReference type="OrthoDB" id="9814092at2"/>
<dbReference type="Pfam" id="PF13091">
    <property type="entry name" value="PLDc_2"/>
    <property type="match status" value="2"/>
</dbReference>
<reference evidence="8 9" key="1">
    <citation type="journal article" date="2015" name="Antonie Van Leeuwenhoek">
        <title>Bosea vaviloviae sp. nov., a new species of slow-growing rhizobia isolated from nodules of the relict species Vavilovia formosa (Stev.) Fed.</title>
        <authorList>
            <person name="Safronova V.I."/>
            <person name="Kuznetsova I.G."/>
            <person name="Sazanova A.L."/>
            <person name="Kimeklis A.K."/>
            <person name="Belimov A.A."/>
            <person name="Andronov E.E."/>
            <person name="Pinaev A.G."/>
            <person name="Chizhevskaya E.P."/>
            <person name="Pukhaev A.R."/>
            <person name="Popov K.P."/>
            <person name="Willems A."/>
            <person name="Tikhonovich I.A."/>
        </authorList>
    </citation>
    <scope>NUCLEOTIDE SEQUENCE [LARGE SCALE GENOMIC DNA]</scope>
    <source>
        <strain evidence="8 9">Vaf18</strain>
    </source>
</reference>
<gene>
    <name evidence="8" type="ORF">BHK69_06025</name>
</gene>
<dbReference type="PROSITE" id="PS50035">
    <property type="entry name" value="PLD"/>
    <property type="match status" value="2"/>
</dbReference>
<dbReference type="SMART" id="SM00155">
    <property type="entry name" value="PLDc"/>
    <property type="match status" value="2"/>
</dbReference>
<feature type="domain" description="PLD phosphodiesterase" evidence="7">
    <location>
        <begin position="407"/>
        <end position="434"/>
    </location>
</feature>
<keyword evidence="6" id="KW-0472">Membrane</keyword>
<dbReference type="CDD" id="cd09111">
    <property type="entry name" value="PLDc_ymdC_like_1"/>
    <property type="match status" value="1"/>
</dbReference>
<keyword evidence="9" id="KW-1185">Reference proteome</keyword>
<protein>
    <recommendedName>
        <fullName evidence="3">Phospholipase D</fullName>
    </recommendedName>
    <alternativeName>
        <fullName evidence="5">Choline phosphatase</fullName>
    </alternativeName>
</protein>
<dbReference type="SUPFAM" id="SSF56024">
    <property type="entry name" value="Phospholipase D/nuclease"/>
    <property type="match status" value="2"/>
</dbReference>
<proteinExistence type="predicted"/>
<evidence type="ECO:0000256" key="2">
    <source>
        <dbReference type="ARBA" id="ARBA00004613"/>
    </source>
</evidence>
<keyword evidence="6" id="KW-0812">Transmembrane</keyword>
<organism evidence="8 9">
    <name type="scientific">Bosea vaviloviae</name>
    <dbReference type="NCBI Taxonomy" id="1526658"/>
    <lineage>
        <taxon>Bacteria</taxon>
        <taxon>Pseudomonadati</taxon>
        <taxon>Pseudomonadota</taxon>
        <taxon>Alphaproteobacteria</taxon>
        <taxon>Hyphomicrobiales</taxon>
        <taxon>Boseaceae</taxon>
        <taxon>Bosea</taxon>
    </lineage>
</organism>
<comment type="subcellular location">
    <subcellularLocation>
        <location evidence="2">Secreted</location>
    </subcellularLocation>
</comment>
<dbReference type="RefSeq" id="WP_069689312.1">
    <property type="nucleotide sequence ID" value="NZ_CP017147.1"/>
</dbReference>
<accession>A0A1D7TY85</accession>
<dbReference type="CDD" id="cd09113">
    <property type="entry name" value="PLDc_ymdC_like_2"/>
    <property type="match status" value="1"/>
</dbReference>